<feature type="transmembrane region" description="Helical" evidence="2">
    <location>
        <begin position="6"/>
        <end position="25"/>
    </location>
</feature>
<keyword evidence="2" id="KW-0472">Membrane</keyword>
<reference evidence="3" key="1">
    <citation type="journal article" date="2020" name="Nature">
        <title>Giant virus diversity and host interactions through global metagenomics.</title>
        <authorList>
            <person name="Schulz F."/>
            <person name="Roux S."/>
            <person name="Paez-Espino D."/>
            <person name="Jungbluth S."/>
            <person name="Walsh D.A."/>
            <person name="Denef V.J."/>
            <person name="McMahon K.D."/>
            <person name="Konstantinidis K.T."/>
            <person name="Eloe-Fadrosh E.A."/>
            <person name="Kyrpides N.C."/>
            <person name="Woyke T."/>
        </authorList>
    </citation>
    <scope>NUCLEOTIDE SEQUENCE</scope>
    <source>
        <strain evidence="3">GVMAG-M-3300025880-56</strain>
    </source>
</reference>
<dbReference type="AlphaFoldDB" id="A0A6C0JB96"/>
<keyword evidence="2" id="KW-0812">Transmembrane</keyword>
<feature type="region of interest" description="Disordered" evidence="1">
    <location>
        <begin position="321"/>
        <end position="340"/>
    </location>
</feature>
<protein>
    <recommendedName>
        <fullName evidence="4">Transmembrane protein</fullName>
    </recommendedName>
</protein>
<feature type="transmembrane region" description="Helical" evidence="2">
    <location>
        <begin position="57"/>
        <end position="78"/>
    </location>
</feature>
<keyword evidence="2" id="KW-1133">Transmembrane helix</keyword>
<proteinExistence type="predicted"/>
<name>A0A6C0JB96_9ZZZZ</name>
<evidence type="ECO:0000256" key="2">
    <source>
        <dbReference type="SAM" id="Phobius"/>
    </source>
</evidence>
<accession>A0A6C0JB96</accession>
<feature type="compositionally biased region" description="Low complexity" evidence="1">
    <location>
        <begin position="328"/>
        <end position="339"/>
    </location>
</feature>
<dbReference type="EMBL" id="MN740354">
    <property type="protein sequence ID" value="QHU02100.1"/>
    <property type="molecule type" value="Genomic_DNA"/>
</dbReference>
<evidence type="ECO:0008006" key="4">
    <source>
        <dbReference type="Google" id="ProtNLM"/>
    </source>
</evidence>
<evidence type="ECO:0000256" key="1">
    <source>
        <dbReference type="SAM" id="MobiDB-lite"/>
    </source>
</evidence>
<sequence length="394" mass="46538">MAIDIPIHIFLLLALSLVIISLLASKYIMNEHFKKIYNPKELARIKKETVYYKKNPLIVILVIIMFIIIMIFQISVFLETKHNFTSNVYLDKEDFIRLKQSIPTKLTCIGFISNRNLDIPKMKIVQLPALSSYSTLQINKIPEMKFQKIVDKNNPEIEYYVISERDLKLLQQITQEHLKIKKITKGEDKSEIIDYKEETKQPINIKDNKEPDMQNNHSIHSKQMDINIINNTIIRLLLTDNLENVFPDLAKIYRELYHRIREPRVTSLDKKQLDDSLISLIHGISNKDRDILKKFELYLRQNHRDLNVIEDTILYKKIGDNDKHKQQHQNQHQNQNQKNVNSIHRINEAQKNKQRGQLPQFIAPPQFIPHQQYMVPPQPYAAGGKRKNQNQQRN</sequence>
<evidence type="ECO:0000313" key="3">
    <source>
        <dbReference type="EMBL" id="QHU02100.1"/>
    </source>
</evidence>
<organism evidence="3">
    <name type="scientific">viral metagenome</name>
    <dbReference type="NCBI Taxonomy" id="1070528"/>
    <lineage>
        <taxon>unclassified sequences</taxon>
        <taxon>metagenomes</taxon>
        <taxon>organismal metagenomes</taxon>
    </lineage>
</organism>
<feature type="region of interest" description="Disordered" evidence="1">
    <location>
        <begin position="371"/>
        <end position="394"/>
    </location>
</feature>